<dbReference type="SMART" id="SM00646">
    <property type="entry name" value="Ami_3"/>
    <property type="match status" value="1"/>
</dbReference>
<dbReference type="PANTHER" id="PTHR30404:SF0">
    <property type="entry name" value="N-ACETYLMURAMOYL-L-ALANINE AMIDASE AMIC"/>
    <property type="match status" value="1"/>
</dbReference>
<dbReference type="RefSeq" id="WP_262428540.1">
    <property type="nucleotide sequence ID" value="NZ_JACRTG010000007.1"/>
</dbReference>
<evidence type="ECO:0000256" key="1">
    <source>
        <dbReference type="ARBA" id="ARBA00022801"/>
    </source>
</evidence>
<dbReference type="Pfam" id="PF01520">
    <property type="entry name" value="Amidase_3"/>
    <property type="match status" value="1"/>
</dbReference>
<name>A0A926IIK8_9FIRM</name>
<dbReference type="EMBL" id="JACRTG010000007">
    <property type="protein sequence ID" value="MBC8587069.1"/>
    <property type="molecule type" value="Genomic_DNA"/>
</dbReference>
<dbReference type="AlphaFoldDB" id="A0A926IIK8"/>
<comment type="caution">
    <text evidence="3">The sequence shown here is derived from an EMBL/GenBank/DDBJ whole genome shotgun (WGS) entry which is preliminary data.</text>
</comment>
<dbReference type="PANTHER" id="PTHR30404">
    <property type="entry name" value="N-ACETYLMURAMOYL-L-ALANINE AMIDASE"/>
    <property type="match status" value="1"/>
</dbReference>
<feature type="domain" description="MurNAc-LAA" evidence="2">
    <location>
        <begin position="93"/>
        <end position="211"/>
    </location>
</feature>
<dbReference type="SUPFAM" id="SSF53187">
    <property type="entry name" value="Zn-dependent exopeptidases"/>
    <property type="match status" value="1"/>
</dbReference>
<organism evidence="3 4">
    <name type="scientific">Paratissierella segnis</name>
    <dbReference type="NCBI Taxonomy" id="2763679"/>
    <lineage>
        <taxon>Bacteria</taxon>
        <taxon>Bacillati</taxon>
        <taxon>Bacillota</taxon>
        <taxon>Tissierellia</taxon>
        <taxon>Tissierellales</taxon>
        <taxon>Tissierellaceae</taxon>
        <taxon>Paratissierella</taxon>
    </lineage>
</organism>
<dbReference type="InterPro" id="IPR050695">
    <property type="entry name" value="N-acetylmuramoyl_amidase_3"/>
</dbReference>
<evidence type="ECO:0000259" key="2">
    <source>
        <dbReference type="SMART" id="SM00646"/>
    </source>
</evidence>
<protein>
    <submittedName>
        <fullName evidence="3">N-acetylmuramoyl-L-alanine amidase</fullName>
    </submittedName>
</protein>
<dbReference type="GO" id="GO:0008745">
    <property type="term" value="F:N-acetylmuramoyl-L-alanine amidase activity"/>
    <property type="evidence" value="ECO:0007669"/>
    <property type="project" value="InterPro"/>
</dbReference>
<dbReference type="Proteomes" id="UP000601171">
    <property type="component" value="Unassembled WGS sequence"/>
</dbReference>
<sequence length="219" mass="24532">MFKKVRRLLLVLLIILVVLFIVREMPFKSSENVIVIDPGHGGKDPGTIGFSGSHEKDINLEITKKLKKELKSNGYKVISTRDNDESVDNLLRAEIANQKRARVFISIHGNSMEDNSSVDGIQVLYYPDRESTIGDLNNNEFAQIMMNSLVNGTGATDKGIIEREDLIVLNQTKMPAIIIECGFLSNGNEEKLLLTDDYQNKIVDSIIDGLKNYFSSNIK</sequence>
<keyword evidence="1" id="KW-0378">Hydrolase</keyword>
<dbReference type="CDD" id="cd02696">
    <property type="entry name" value="MurNAc-LAA"/>
    <property type="match status" value="1"/>
</dbReference>
<accession>A0A926IIK8</accession>
<dbReference type="GO" id="GO:0030288">
    <property type="term" value="C:outer membrane-bounded periplasmic space"/>
    <property type="evidence" value="ECO:0007669"/>
    <property type="project" value="TreeGrafter"/>
</dbReference>
<dbReference type="GO" id="GO:0009253">
    <property type="term" value="P:peptidoglycan catabolic process"/>
    <property type="evidence" value="ECO:0007669"/>
    <property type="project" value="InterPro"/>
</dbReference>
<proteinExistence type="predicted"/>
<gene>
    <name evidence="3" type="ORF">H8707_02280</name>
</gene>
<dbReference type="Gene3D" id="3.40.630.40">
    <property type="entry name" value="Zn-dependent exopeptidases"/>
    <property type="match status" value="1"/>
</dbReference>
<dbReference type="InterPro" id="IPR002508">
    <property type="entry name" value="MurNAc-LAA_cat"/>
</dbReference>
<keyword evidence="4" id="KW-1185">Reference proteome</keyword>
<evidence type="ECO:0000313" key="4">
    <source>
        <dbReference type="Proteomes" id="UP000601171"/>
    </source>
</evidence>
<reference evidence="3" key="1">
    <citation type="submission" date="2020-08" db="EMBL/GenBank/DDBJ databases">
        <title>Genome public.</title>
        <authorList>
            <person name="Liu C."/>
            <person name="Sun Q."/>
        </authorList>
    </citation>
    <scope>NUCLEOTIDE SEQUENCE</scope>
    <source>
        <strain evidence="3">BX21</strain>
    </source>
</reference>
<evidence type="ECO:0000313" key="3">
    <source>
        <dbReference type="EMBL" id="MBC8587069.1"/>
    </source>
</evidence>